<dbReference type="Pfam" id="PF05958">
    <property type="entry name" value="tRNA_U5-meth_tr"/>
    <property type="match status" value="1"/>
</dbReference>
<evidence type="ECO:0000256" key="4">
    <source>
        <dbReference type="PROSITE-ProRule" id="PRU01024"/>
    </source>
</evidence>
<evidence type="ECO:0000256" key="3">
    <source>
        <dbReference type="ARBA" id="ARBA00022691"/>
    </source>
</evidence>
<dbReference type="Gene3D" id="2.40.50.140">
    <property type="entry name" value="Nucleic acid-binding proteins"/>
    <property type="match status" value="1"/>
</dbReference>
<dbReference type="InterPro" id="IPR029063">
    <property type="entry name" value="SAM-dependent_MTases_sf"/>
</dbReference>
<feature type="binding site" evidence="4">
    <location>
        <position position="265"/>
    </location>
    <ligand>
        <name>S-adenosyl-L-methionine</name>
        <dbReference type="ChEBI" id="CHEBI:59789"/>
    </ligand>
</feature>
<feature type="active site" description="Nucleophile" evidence="4">
    <location>
        <position position="387"/>
    </location>
</feature>
<dbReference type="Proteomes" id="UP000276568">
    <property type="component" value="Unassembled WGS sequence"/>
</dbReference>
<evidence type="ECO:0000256" key="2">
    <source>
        <dbReference type="ARBA" id="ARBA00022679"/>
    </source>
</evidence>
<protein>
    <submittedName>
        <fullName evidence="7">23S rRNA (Uracil(1939)-C(5))-methyltransferase RlmD</fullName>
        <ecNumber evidence="7">2.1.1.190</ecNumber>
    </submittedName>
</protein>
<organism evidence="7 8">
    <name type="scientific">Absicoccus porci</name>
    <dbReference type="NCBI Taxonomy" id="2486576"/>
    <lineage>
        <taxon>Bacteria</taxon>
        <taxon>Bacillati</taxon>
        <taxon>Bacillota</taxon>
        <taxon>Erysipelotrichia</taxon>
        <taxon>Erysipelotrichales</taxon>
        <taxon>Erysipelotrichaceae</taxon>
        <taxon>Absicoccus</taxon>
    </lineage>
</organism>
<evidence type="ECO:0000256" key="5">
    <source>
        <dbReference type="PROSITE-ProRule" id="PRU10015"/>
    </source>
</evidence>
<gene>
    <name evidence="7" type="primary">rlmD</name>
    <name evidence="7" type="ORF">EDX97_08730</name>
</gene>
<comment type="similarity">
    <text evidence="4">Belongs to the class I-like SAM-binding methyltransferase superfamily. RNA M5U methyltransferase family.</text>
</comment>
<dbReference type="EC" id="2.1.1.190" evidence="7"/>
<dbReference type="FunFam" id="2.40.50.140:FF:000097">
    <property type="entry name" value="23S rRNA (uracil(1939)-C(5))-methyltransferase RlmD"/>
    <property type="match status" value="1"/>
</dbReference>
<comment type="caution">
    <text evidence="7">The sequence shown here is derived from an EMBL/GenBank/DDBJ whole genome shotgun (WGS) entry which is preliminary data.</text>
</comment>
<dbReference type="PROSITE" id="PS51687">
    <property type="entry name" value="SAM_MT_RNA_M5U"/>
    <property type="match status" value="1"/>
</dbReference>
<dbReference type="OrthoDB" id="9804590at2"/>
<dbReference type="CDD" id="cd02440">
    <property type="entry name" value="AdoMet_MTases"/>
    <property type="match status" value="1"/>
</dbReference>
<dbReference type="Gene3D" id="2.40.50.1070">
    <property type="match status" value="1"/>
</dbReference>
<dbReference type="PANTHER" id="PTHR11061:SF30">
    <property type="entry name" value="TRNA (URACIL(54)-C(5))-METHYLTRANSFERASE"/>
    <property type="match status" value="1"/>
</dbReference>
<dbReference type="RefSeq" id="WP_128520774.1">
    <property type="nucleotide sequence ID" value="NZ_RJQC01000003.1"/>
</dbReference>
<feature type="binding site" evidence="4">
    <location>
        <position position="294"/>
    </location>
    <ligand>
        <name>S-adenosyl-L-methionine</name>
        <dbReference type="ChEBI" id="CHEBI:59789"/>
    </ligand>
</feature>
<accession>A0A3N0HY81</accession>
<evidence type="ECO:0000259" key="6">
    <source>
        <dbReference type="PROSITE" id="PS50926"/>
    </source>
</evidence>
<dbReference type="InterPro" id="IPR012340">
    <property type="entry name" value="NA-bd_OB-fold"/>
</dbReference>
<evidence type="ECO:0000256" key="1">
    <source>
        <dbReference type="ARBA" id="ARBA00022603"/>
    </source>
</evidence>
<proteinExistence type="inferred from homology"/>
<dbReference type="PANTHER" id="PTHR11061">
    <property type="entry name" value="RNA M5U METHYLTRANSFERASE"/>
    <property type="match status" value="1"/>
</dbReference>
<dbReference type="InterPro" id="IPR010280">
    <property type="entry name" value="U5_MeTrfase_fam"/>
</dbReference>
<dbReference type="AlphaFoldDB" id="A0A3N0HY81"/>
<dbReference type="GO" id="GO:0070041">
    <property type="term" value="F:rRNA (uridine-C5-)-methyltransferase activity"/>
    <property type="evidence" value="ECO:0007669"/>
    <property type="project" value="UniProtKB-ARBA"/>
</dbReference>
<dbReference type="InterPro" id="IPR002792">
    <property type="entry name" value="TRAM_dom"/>
</dbReference>
<dbReference type="PROSITE" id="PS50926">
    <property type="entry name" value="TRAM"/>
    <property type="match status" value="1"/>
</dbReference>
<feature type="binding site" evidence="4">
    <location>
        <position position="360"/>
    </location>
    <ligand>
        <name>S-adenosyl-L-methionine</name>
        <dbReference type="ChEBI" id="CHEBI:59789"/>
    </ligand>
</feature>
<keyword evidence="8" id="KW-1185">Reference proteome</keyword>
<feature type="active site" evidence="5">
    <location>
        <position position="387"/>
    </location>
</feature>
<keyword evidence="2 4" id="KW-0808">Transferase</keyword>
<dbReference type="NCBIfam" id="TIGR00479">
    <property type="entry name" value="rumA"/>
    <property type="match status" value="1"/>
</dbReference>
<dbReference type="FunFam" id="3.40.50.150:FF:000009">
    <property type="entry name" value="23S rRNA (Uracil(1939)-C(5))-methyltransferase RlmD"/>
    <property type="match status" value="1"/>
</dbReference>
<evidence type="ECO:0000313" key="7">
    <source>
        <dbReference type="EMBL" id="RNM29711.1"/>
    </source>
</evidence>
<dbReference type="GO" id="GO:0070475">
    <property type="term" value="P:rRNA base methylation"/>
    <property type="evidence" value="ECO:0007669"/>
    <property type="project" value="TreeGrafter"/>
</dbReference>
<feature type="domain" description="TRAM" evidence="6">
    <location>
        <begin position="1"/>
        <end position="58"/>
    </location>
</feature>
<dbReference type="SUPFAM" id="SSF53335">
    <property type="entry name" value="S-adenosyl-L-methionine-dependent methyltransferases"/>
    <property type="match status" value="1"/>
</dbReference>
<evidence type="ECO:0000313" key="8">
    <source>
        <dbReference type="Proteomes" id="UP000276568"/>
    </source>
</evidence>
<dbReference type="PROSITE" id="PS01230">
    <property type="entry name" value="TRMA_1"/>
    <property type="match status" value="1"/>
</dbReference>
<dbReference type="Pfam" id="PF01938">
    <property type="entry name" value="TRAM"/>
    <property type="match status" value="1"/>
</dbReference>
<dbReference type="Gene3D" id="3.40.50.150">
    <property type="entry name" value="Vaccinia Virus protein VP39"/>
    <property type="match status" value="1"/>
</dbReference>
<keyword evidence="1 4" id="KW-0489">Methyltransferase</keyword>
<sequence length="431" mass="49415">MKKNEVYKTQIIDLTNMAYGVARIDGLVVFVPNVLPQEEVKIGITKVCKKYAYARLIKIIKPSPDRIEPVCPVADKCGGCQLQHMRYAAQLAYKQRLVQDLMPNQEVRYPLGMEDPYAYRNKAQFPIQIKNNQVFMGFYRVHSNDIVPIQQCAIQDPVINELYAWFQEHLTVSLAQGLRHLYIRYIQSTNQSQIVLIGQYKNDWEQLVKDCVSTFDHVASIVFNQNNRKDNVILGEKYEVLYGKPYILATCFENKVHLHFKSFFQVNSVQMEVLYKQALQAANLDSSMTVIDLYAGTGTIGMMAARYVKQVIGVEIVPEAVENAKENYALNDLYNGSYYCMDASVFAHEMKEKVDVVFVDPPRKGMSEQGIDDIARLNPQRVVYVSCNPKTLARDIKIFEQEGYHCEYVQPVDLFCQTNGIECVAKLEKMD</sequence>
<dbReference type="EMBL" id="RJQC01000003">
    <property type="protein sequence ID" value="RNM29711.1"/>
    <property type="molecule type" value="Genomic_DNA"/>
</dbReference>
<dbReference type="SUPFAM" id="SSF50249">
    <property type="entry name" value="Nucleic acid-binding proteins"/>
    <property type="match status" value="1"/>
</dbReference>
<name>A0A3N0HY81_9FIRM</name>
<feature type="binding site" evidence="4">
    <location>
        <position position="315"/>
    </location>
    <ligand>
        <name>S-adenosyl-L-methionine</name>
        <dbReference type="ChEBI" id="CHEBI:59789"/>
    </ligand>
</feature>
<reference evidence="7 8" key="1">
    <citation type="submission" date="2018-11" db="EMBL/GenBank/DDBJ databases">
        <title>Clostridium sp. nov., a member of the family Erysipelotrichaceae isolated from pig faeces.</title>
        <authorList>
            <person name="Chang Y.-H."/>
        </authorList>
    </citation>
    <scope>NUCLEOTIDE SEQUENCE [LARGE SCALE GENOMIC DNA]</scope>
    <source>
        <strain evidence="7 8">YH-panp20</strain>
    </source>
</reference>
<dbReference type="InterPro" id="IPR030390">
    <property type="entry name" value="MeTrfase_TrmA_AS"/>
</dbReference>
<keyword evidence="3 4" id="KW-0949">S-adenosyl-L-methionine</keyword>